<dbReference type="InterPro" id="IPR000629">
    <property type="entry name" value="RNA-helicase_DEAD-box_CS"/>
</dbReference>
<dbReference type="PANTHER" id="PTHR47963:SF7">
    <property type="entry name" value="ATP-DEPENDENT RNA HELICASE YFML-RELATED"/>
    <property type="match status" value="1"/>
</dbReference>
<evidence type="ECO:0000256" key="5">
    <source>
        <dbReference type="RuleBase" id="RU000492"/>
    </source>
</evidence>
<evidence type="ECO:0000313" key="8">
    <source>
        <dbReference type="EMBL" id="PXV93631.1"/>
    </source>
</evidence>
<reference evidence="8 11" key="2">
    <citation type="submission" date="2018-05" db="EMBL/GenBank/DDBJ databases">
        <title>Genomic Encyclopedia of Type Strains, Phase IV (KMG-IV): sequencing the most valuable type-strain genomes for metagenomic binning, comparative biology and taxonomic classification.</title>
        <authorList>
            <person name="Goeker M."/>
        </authorList>
    </citation>
    <scope>NUCLEOTIDE SEQUENCE [LARGE SCALE GENOMIC DNA]</scope>
    <source>
        <strain evidence="8 11">DSM 28816</strain>
    </source>
</reference>
<dbReference type="RefSeq" id="WP_094379482.1">
    <property type="nucleotide sequence ID" value="NZ_NOKA02000003.1"/>
</dbReference>
<evidence type="ECO:0000256" key="4">
    <source>
        <dbReference type="ARBA" id="ARBA00022840"/>
    </source>
</evidence>
<reference evidence="9" key="3">
    <citation type="submission" date="2018-07" db="EMBL/GenBank/DDBJ databases">
        <authorList>
            <person name="Quirk P.G."/>
            <person name="Krulwich T.A."/>
        </authorList>
    </citation>
    <scope>NUCLEOTIDE SEQUENCE</scope>
    <source>
        <strain evidence="9">CCRI-19302</strain>
    </source>
</reference>
<evidence type="ECO:0000256" key="3">
    <source>
        <dbReference type="ARBA" id="ARBA00022806"/>
    </source>
</evidence>
<dbReference type="GO" id="GO:0033592">
    <property type="term" value="F:RNA strand annealing activity"/>
    <property type="evidence" value="ECO:0007669"/>
    <property type="project" value="TreeGrafter"/>
</dbReference>
<organism evidence="9 10">
    <name type="scientific">Lachnotalea glycerini</name>
    <dbReference type="NCBI Taxonomy" id="1763509"/>
    <lineage>
        <taxon>Bacteria</taxon>
        <taxon>Bacillati</taxon>
        <taxon>Bacillota</taxon>
        <taxon>Clostridia</taxon>
        <taxon>Lachnospirales</taxon>
        <taxon>Lachnospiraceae</taxon>
        <taxon>Lachnotalea</taxon>
    </lineage>
</organism>
<evidence type="ECO:0000313" key="10">
    <source>
        <dbReference type="Proteomes" id="UP000216411"/>
    </source>
</evidence>
<dbReference type="PROSITE" id="PS51194">
    <property type="entry name" value="HELICASE_CTER"/>
    <property type="match status" value="1"/>
</dbReference>
<dbReference type="Proteomes" id="UP000247523">
    <property type="component" value="Unassembled WGS sequence"/>
</dbReference>
<dbReference type="CDD" id="cd00268">
    <property type="entry name" value="DEADc"/>
    <property type="match status" value="1"/>
</dbReference>
<evidence type="ECO:0000313" key="9">
    <source>
        <dbReference type="EMBL" id="RDY32579.1"/>
    </source>
</evidence>
<keyword evidence="3 5" id="KW-0347">Helicase</keyword>
<dbReference type="GO" id="GO:0009409">
    <property type="term" value="P:response to cold"/>
    <property type="evidence" value="ECO:0007669"/>
    <property type="project" value="TreeGrafter"/>
</dbReference>
<dbReference type="InterPro" id="IPR014001">
    <property type="entry name" value="Helicase_ATP-bd"/>
</dbReference>
<feature type="domain" description="Helicase C-terminal" evidence="7">
    <location>
        <begin position="216"/>
        <end position="376"/>
    </location>
</feature>
<reference evidence="9 10" key="1">
    <citation type="journal article" date="2017" name="Genome Announc.">
        <title>Draft Genome Sequence of a Sporulating and Motile Strain of Lachnotalea glycerini Isolated from Water in Quebec City, Canada.</title>
        <authorList>
            <person name="Maheux A.F."/>
            <person name="Boudreau D.K."/>
            <person name="Berube E."/>
            <person name="Boissinot M."/>
            <person name="Raymond F."/>
            <person name="Brodeur S."/>
            <person name="Corbeil J."/>
            <person name="Isabel S."/>
            <person name="Omar R.F."/>
            <person name="Bergeron M.G."/>
        </authorList>
    </citation>
    <scope>NUCLEOTIDE SEQUENCE [LARGE SCALE GENOMIC DNA]</scope>
    <source>
        <strain evidence="9 10">CCRI-19302</strain>
    </source>
</reference>
<comment type="similarity">
    <text evidence="5">Belongs to the DEAD box helicase family.</text>
</comment>
<evidence type="ECO:0000313" key="11">
    <source>
        <dbReference type="Proteomes" id="UP000247523"/>
    </source>
</evidence>
<evidence type="ECO:0000256" key="1">
    <source>
        <dbReference type="ARBA" id="ARBA00022741"/>
    </source>
</evidence>
<sequence length="384" mass="43626">MDFREFGLDEAMINALNKEKIIKANEVQQAVFESDENKDLIVQSETGSGKTLAYLLPIYKKLVPIEKGMQALILVPTHELAMQVKRQVQSLSKNSGYPIQAAAIVGDVNISRQIESLKEKPQIVIGTTGRIIELIKKRKITAHTIRTIVIDEADKMLDKNNIDGVKAVLKCCMRDTKIVMFSASMSNEAIQEGQKILKDPLIIQLASNKKTSIPTNIKHIYFVVERRDKLEMLRKLASSMKPEKAMIFVNKQSDIEELTQKLQYHHYNAECIHGANIKKDRKKVIDDFKNNRLQYLIATDIAARGLHFEGVSAIYHISIPENQNDYLHRAGRTGRNQEQGLSVLIVTKQELVLINKYKKEFGIEIEPYQIYKGKIVACNKAKLL</sequence>
<gene>
    <name evidence="8" type="ORF">C8E03_102402</name>
    <name evidence="9" type="ORF">CG710_003895</name>
</gene>
<name>A0A255I4J3_9FIRM</name>
<dbReference type="SUPFAM" id="SSF52540">
    <property type="entry name" value="P-loop containing nucleoside triphosphate hydrolases"/>
    <property type="match status" value="1"/>
</dbReference>
<keyword evidence="10" id="KW-1185">Reference proteome</keyword>
<dbReference type="GO" id="GO:0005840">
    <property type="term" value="C:ribosome"/>
    <property type="evidence" value="ECO:0007669"/>
    <property type="project" value="TreeGrafter"/>
</dbReference>
<dbReference type="EMBL" id="QICS01000002">
    <property type="protein sequence ID" value="PXV93631.1"/>
    <property type="molecule type" value="Genomic_DNA"/>
</dbReference>
<dbReference type="SMART" id="SM00487">
    <property type="entry name" value="DEXDc"/>
    <property type="match status" value="1"/>
</dbReference>
<dbReference type="Pfam" id="PF00270">
    <property type="entry name" value="DEAD"/>
    <property type="match status" value="1"/>
</dbReference>
<dbReference type="InterPro" id="IPR027417">
    <property type="entry name" value="P-loop_NTPase"/>
</dbReference>
<dbReference type="InterPro" id="IPR050547">
    <property type="entry name" value="DEAD_box_RNA_helicases"/>
</dbReference>
<proteinExistence type="inferred from homology"/>
<dbReference type="SMART" id="SM00490">
    <property type="entry name" value="HELICc"/>
    <property type="match status" value="1"/>
</dbReference>
<dbReference type="CDD" id="cd18787">
    <property type="entry name" value="SF2_C_DEAD"/>
    <property type="match status" value="1"/>
</dbReference>
<dbReference type="Gene3D" id="3.40.50.300">
    <property type="entry name" value="P-loop containing nucleotide triphosphate hydrolases"/>
    <property type="match status" value="2"/>
</dbReference>
<accession>A0A255I4J3</accession>
<dbReference type="GO" id="GO:0005829">
    <property type="term" value="C:cytosol"/>
    <property type="evidence" value="ECO:0007669"/>
    <property type="project" value="TreeGrafter"/>
</dbReference>
<comment type="caution">
    <text evidence="9">The sequence shown here is derived from an EMBL/GenBank/DDBJ whole genome shotgun (WGS) entry which is preliminary data.</text>
</comment>
<evidence type="ECO:0000256" key="2">
    <source>
        <dbReference type="ARBA" id="ARBA00022801"/>
    </source>
</evidence>
<dbReference type="OrthoDB" id="9805696at2"/>
<protein>
    <submittedName>
        <fullName evidence="9">DEAD/DEAH box helicase</fullName>
    </submittedName>
    <submittedName>
        <fullName evidence="8">Superfamily II DNA/RNA helicase</fullName>
    </submittedName>
</protein>
<dbReference type="Pfam" id="PF00271">
    <property type="entry name" value="Helicase_C"/>
    <property type="match status" value="1"/>
</dbReference>
<dbReference type="EMBL" id="NOKA02000003">
    <property type="protein sequence ID" value="RDY32579.1"/>
    <property type="molecule type" value="Genomic_DNA"/>
</dbReference>
<dbReference type="PANTHER" id="PTHR47963">
    <property type="entry name" value="DEAD-BOX ATP-DEPENDENT RNA HELICASE 47, MITOCHONDRIAL"/>
    <property type="match status" value="1"/>
</dbReference>
<feature type="domain" description="Helicase ATP-binding" evidence="6">
    <location>
        <begin position="31"/>
        <end position="203"/>
    </location>
</feature>
<dbReference type="InterPro" id="IPR011545">
    <property type="entry name" value="DEAD/DEAH_box_helicase_dom"/>
</dbReference>
<dbReference type="InterPro" id="IPR001650">
    <property type="entry name" value="Helicase_C-like"/>
</dbReference>
<dbReference type="GO" id="GO:0003724">
    <property type="term" value="F:RNA helicase activity"/>
    <property type="evidence" value="ECO:0007669"/>
    <property type="project" value="TreeGrafter"/>
</dbReference>
<evidence type="ECO:0000259" key="6">
    <source>
        <dbReference type="PROSITE" id="PS51192"/>
    </source>
</evidence>
<dbReference type="GO" id="GO:0016787">
    <property type="term" value="F:hydrolase activity"/>
    <property type="evidence" value="ECO:0007669"/>
    <property type="project" value="UniProtKB-KW"/>
</dbReference>
<dbReference type="PROSITE" id="PS00039">
    <property type="entry name" value="DEAD_ATP_HELICASE"/>
    <property type="match status" value="1"/>
</dbReference>
<dbReference type="GO" id="GO:0005524">
    <property type="term" value="F:ATP binding"/>
    <property type="evidence" value="ECO:0007669"/>
    <property type="project" value="UniProtKB-KW"/>
</dbReference>
<keyword evidence="4 5" id="KW-0067">ATP-binding</keyword>
<keyword evidence="1 5" id="KW-0547">Nucleotide-binding</keyword>
<keyword evidence="2 5" id="KW-0378">Hydrolase</keyword>
<dbReference type="PROSITE" id="PS51192">
    <property type="entry name" value="HELICASE_ATP_BIND_1"/>
    <property type="match status" value="1"/>
</dbReference>
<evidence type="ECO:0000259" key="7">
    <source>
        <dbReference type="PROSITE" id="PS51194"/>
    </source>
</evidence>
<dbReference type="Proteomes" id="UP000216411">
    <property type="component" value="Unassembled WGS sequence"/>
</dbReference>
<dbReference type="AlphaFoldDB" id="A0A255I4J3"/>
<dbReference type="InterPro" id="IPR044742">
    <property type="entry name" value="DEAD/DEAH_RhlB"/>
</dbReference>